<reference evidence="2 3" key="1">
    <citation type="submission" date="2024-01" db="EMBL/GenBank/DDBJ databases">
        <title>Hyphobacterium bacterium isolated from marine sediment.</title>
        <authorList>
            <person name="Zhao S."/>
        </authorList>
    </citation>
    <scope>NUCLEOTIDE SEQUENCE [LARGE SCALE GENOMIC DNA]</scope>
    <source>
        <strain evidence="3">HN65</strain>
    </source>
</reference>
<organism evidence="2 3">
    <name type="scientific">Hyphobacterium lacteum</name>
    <dbReference type="NCBI Taxonomy" id="3116575"/>
    <lineage>
        <taxon>Bacteria</taxon>
        <taxon>Pseudomonadati</taxon>
        <taxon>Pseudomonadota</taxon>
        <taxon>Alphaproteobacteria</taxon>
        <taxon>Maricaulales</taxon>
        <taxon>Maricaulaceae</taxon>
        <taxon>Hyphobacterium</taxon>
    </lineage>
</organism>
<proteinExistence type="predicted"/>
<evidence type="ECO:0008006" key="4">
    <source>
        <dbReference type="Google" id="ProtNLM"/>
    </source>
</evidence>
<feature type="chain" id="PRO_5046709155" description="Peptidase S1" evidence="1">
    <location>
        <begin position="19"/>
        <end position="594"/>
    </location>
</feature>
<accession>A0ABU7LTZ6</accession>
<dbReference type="RefSeq" id="WP_330199986.1">
    <property type="nucleotide sequence ID" value="NZ_JAZDRP010000011.1"/>
</dbReference>
<gene>
    <name evidence="2" type="ORF">V0U79_13240</name>
</gene>
<dbReference type="EMBL" id="JAZDRP010000011">
    <property type="protein sequence ID" value="MEE2527325.1"/>
    <property type="molecule type" value="Genomic_DNA"/>
</dbReference>
<sequence length="594" mass="61758">MKTILPALGVAVIAAASAAAQSVSLAPSYGSITLDSGFLPDPYSVQMRAGGNISVSSNVNGSGVCRGYIADAPDFNLYYGAGQFELFLSAISQTDTTLVVRDPRGNWFCDDDGGEGLNPGINIDRPASGLYSVWVGTYSSSAGLPPATLYVSEIGFGPRPQGIGLNPSLASNYGSQTLQTGFVPDPVNVSIAAGGDVDVSESGLEGCWGYATAAPDYELTYAAGNTFDLYLSATSSRDTVIIVNAPDGSWHCNDDGAEGLNPGLMFENPQSGVYDIWVGTYSSSAGTPPATLHISELGFGGESAPQPTGLLDYNLPSNYGSVSLNSGFLPDPYNVQIAAGGNIDVSETGLPGCWGYATSAPDYELTYSAGNAFDLYLSATSSRDTVIIVNAPDGTWHCNDDGAEGLNPGLMFENPQSGVYDIWVGTYSSSAGTPPATLHISELSFGGQTVPQQSNMLDFSLPSNYGSVSLNSGFLPDPYNVQIAAGGNVDVRDNGPDGCWGYATAAPDFELTYAAGNTFDLYLSATSSRDTVIIVNAPDGSWHCNDDGAEGLNPGLMFENPQSGVYDIWVGTYSSSAGTPPATLHISEIEFGDN</sequence>
<keyword evidence="1" id="KW-0732">Signal</keyword>
<protein>
    <recommendedName>
        <fullName evidence="4">Peptidase S1</fullName>
    </recommendedName>
</protein>
<dbReference type="Proteomes" id="UP001354971">
    <property type="component" value="Unassembled WGS sequence"/>
</dbReference>
<name>A0ABU7LTZ6_9PROT</name>
<keyword evidence="3" id="KW-1185">Reference proteome</keyword>
<evidence type="ECO:0000313" key="2">
    <source>
        <dbReference type="EMBL" id="MEE2527325.1"/>
    </source>
</evidence>
<evidence type="ECO:0000313" key="3">
    <source>
        <dbReference type="Proteomes" id="UP001354971"/>
    </source>
</evidence>
<feature type="signal peptide" evidence="1">
    <location>
        <begin position="1"/>
        <end position="18"/>
    </location>
</feature>
<evidence type="ECO:0000256" key="1">
    <source>
        <dbReference type="SAM" id="SignalP"/>
    </source>
</evidence>
<comment type="caution">
    <text evidence="2">The sequence shown here is derived from an EMBL/GenBank/DDBJ whole genome shotgun (WGS) entry which is preliminary data.</text>
</comment>